<comment type="caution">
    <text evidence="1">The sequence shown here is derived from an EMBL/GenBank/DDBJ whole genome shotgun (WGS) entry which is preliminary data.</text>
</comment>
<accession>A0A9W9KMV7</accession>
<reference evidence="1" key="1">
    <citation type="submission" date="2022-11" db="EMBL/GenBank/DDBJ databases">
        <authorList>
            <person name="Petersen C."/>
        </authorList>
    </citation>
    <scope>NUCLEOTIDE SEQUENCE</scope>
    <source>
        <strain evidence="1">IBT 30761</strain>
    </source>
</reference>
<dbReference type="EMBL" id="JAPQKI010000001">
    <property type="protein sequence ID" value="KAJ5112664.1"/>
    <property type="molecule type" value="Genomic_DNA"/>
</dbReference>
<dbReference type="AlphaFoldDB" id="A0A9W9KMV7"/>
<protein>
    <submittedName>
        <fullName evidence="1">Uncharacterized protein</fullName>
    </submittedName>
</protein>
<name>A0A9W9KMV7_9EURO</name>
<evidence type="ECO:0000313" key="1">
    <source>
        <dbReference type="EMBL" id="KAJ5112664.1"/>
    </source>
</evidence>
<sequence length="183" mass="21293">MTVGVILTSCISQVKIPFDGFCPARECQILIGSGCILINGEIIVTPIFSRGVHHCEVIVYRHTVTRPGYCPFCLWNKNLAAEDRLYQWLRSNNLKKHIEDEHMLGEQKHGARPRGLRHHLHDTHRLNKAIWFKSKTSEETKTYLKARISSSISEIEEKTLKKFCFYRYPPPRHEYKRASFCPP</sequence>
<keyword evidence="2" id="KW-1185">Reference proteome</keyword>
<dbReference type="GeneID" id="81352192"/>
<evidence type="ECO:0000313" key="2">
    <source>
        <dbReference type="Proteomes" id="UP001149074"/>
    </source>
</evidence>
<proteinExistence type="predicted"/>
<reference evidence="1" key="2">
    <citation type="journal article" date="2023" name="IMA Fungus">
        <title>Comparative genomic study of the Penicillium genus elucidates a diverse pangenome and 15 lateral gene transfer events.</title>
        <authorList>
            <person name="Petersen C."/>
            <person name="Sorensen T."/>
            <person name="Nielsen M.R."/>
            <person name="Sondergaard T.E."/>
            <person name="Sorensen J.L."/>
            <person name="Fitzpatrick D.A."/>
            <person name="Frisvad J.C."/>
            <person name="Nielsen K.L."/>
        </authorList>
    </citation>
    <scope>NUCLEOTIDE SEQUENCE</scope>
    <source>
        <strain evidence="1">IBT 30761</strain>
    </source>
</reference>
<dbReference type="OrthoDB" id="4347435at2759"/>
<dbReference type="Proteomes" id="UP001149074">
    <property type="component" value="Unassembled WGS sequence"/>
</dbReference>
<gene>
    <name evidence="1" type="ORF">N7532_000709</name>
</gene>
<dbReference type="RefSeq" id="XP_056480437.1">
    <property type="nucleotide sequence ID" value="XM_056613213.1"/>
</dbReference>
<organism evidence="1 2">
    <name type="scientific">Penicillium argentinense</name>
    <dbReference type="NCBI Taxonomy" id="1131581"/>
    <lineage>
        <taxon>Eukaryota</taxon>
        <taxon>Fungi</taxon>
        <taxon>Dikarya</taxon>
        <taxon>Ascomycota</taxon>
        <taxon>Pezizomycotina</taxon>
        <taxon>Eurotiomycetes</taxon>
        <taxon>Eurotiomycetidae</taxon>
        <taxon>Eurotiales</taxon>
        <taxon>Aspergillaceae</taxon>
        <taxon>Penicillium</taxon>
    </lineage>
</organism>